<keyword evidence="3" id="KW-1185">Reference proteome</keyword>
<evidence type="ECO:0000313" key="2">
    <source>
        <dbReference type="EMBL" id="OQO12988.1"/>
    </source>
</evidence>
<evidence type="ECO:0000256" key="1">
    <source>
        <dbReference type="SAM" id="SignalP"/>
    </source>
</evidence>
<feature type="chain" id="PRO_5013184246" evidence="1">
    <location>
        <begin position="23"/>
        <end position="249"/>
    </location>
</feature>
<dbReference type="EMBL" id="NAJO01000004">
    <property type="protein sequence ID" value="OQO12988.1"/>
    <property type="molecule type" value="Genomic_DNA"/>
</dbReference>
<protein>
    <submittedName>
        <fullName evidence="2">Uncharacterized protein</fullName>
    </submittedName>
</protein>
<reference evidence="3" key="1">
    <citation type="submission" date="2017-03" db="EMBL/GenBank/DDBJ databases">
        <title>Genomes of endolithic fungi from Antarctica.</title>
        <authorList>
            <person name="Coleine C."/>
            <person name="Masonjones S."/>
            <person name="Stajich J.E."/>
        </authorList>
    </citation>
    <scope>NUCLEOTIDE SEQUENCE [LARGE SCALE GENOMIC DNA]</scope>
    <source>
        <strain evidence="3">CCFEE 5527</strain>
    </source>
</reference>
<dbReference type="AlphaFoldDB" id="A0A1V8TP05"/>
<organism evidence="2 3">
    <name type="scientific">Cryoendolithus antarcticus</name>
    <dbReference type="NCBI Taxonomy" id="1507870"/>
    <lineage>
        <taxon>Eukaryota</taxon>
        <taxon>Fungi</taxon>
        <taxon>Dikarya</taxon>
        <taxon>Ascomycota</taxon>
        <taxon>Pezizomycotina</taxon>
        <taxon>Dothideomycetes</taxon>
        <taxon>Dothideomycetidae</taxon>
        <taxon>Cladosporiales</taxon>
        <taxon>Cladosporiaceae</taxon>
        <taxon>Cryoendolithus</taxon>
    </lineage>
</organism>
<dbReference type="Proteomes" id="UP000192596">
    <property type="component" value="Unassembled WGS sequence"/>
</dbReference>
<feature type="signal peptide" evidence="1">
    <location>
        <begin position="1"/>
        <end position="22"/>
    </location>
</feature>
<keyword evidence="1" id="KW-0732">Signal</keyword>
<sequence length="249" mass="25648">MVAPIRVLVAHVLLELCTLVAATDQFYFPAIAPADLYVPTGFTLQVSWNTTFPQSNLVLWQQTETGFLPKDVYVHLSPGFQTWNWQAKRIVDGGLPLHFELAHLDENGGKIGGFNSGNFHVVDGLTSEFTSTAGATYIPPTANTATTLSTASDARIISTSVADTTSTSAAGTTSTSATMVSATSTVATSNTSAAAASTSSAGVQSTATAASTTSTTASTAASSAAQTRASSLDSIWSLALLLRSASSLI</sequence>
<name>A0A1V8TP05_9PEZI</name>
<dbReference type="InParanoid" id="A0A1V8TP05"/>
<accession>A0A1V8TP05</accession>
<evidence type="ECO:0000313" key="3">
    <source>
        <dbReference type="Proteomes" id="UP000192596"/>
    </source>
</evidence>
<gene>
    <name evidence="2" type="ORF">B0A48_02452</name>
</gene>
<proteinExistence type="predicted"/>
<comment type="caution">
    <text evidence="2">The sequence shown here is derived from an EMBL/GenBank/DDBJ whole genome shotgun (WGS) entry which is preliminary data.</text>
</comment>